<organism evidence="2 3">
    <name type="scientific">Cylicocyclus nassatus</name>
    <name type="common">Nematode worm</name>
    <dbReference type="NCBI Taxonomy" id="53992"/>
    <lineage>
        <taxon>Eukaryota</taxon>
        <taxon>Metazoa</taxon>
        <taxon>Ecdysozoa</taxon>
        <taxon>Nematoda</taxon>
        <taxon>Chromadorea</taxon>
        <taxon>Rhabditida</taxon>
        <taxon>Rhabditina</taxon>
        <taxon>Rhabditomorpha</taxon>
        <taxon>Strongyloidea</taxon>
        <taxon>Strongylidae</taxon>
        <taxon>Cylicocyclus</taxon>
    </lineage>
</organism>
<name>A0AA36HGL5_CYLNA</name>
<evidence type="ECO:0000256" key="1">
    <source>
        <dbReference type="SAM" id="Phobius"/>
    </source>
</evidence>
<protein>
    <submittedName>
        <fullName evidence="2">Uncharacterized protein</fullName>
    </submittedName>
</protein>
<gene>
    <name evidence="2" type="ORF">CYNAS_LOCUS21790</name>
</gene>
<evidence type="ECO:0000313" key="3">
    <source>
        <dbReference type="Proteomes" id="UP001176961"/>
    </source>
</evidence>
<reference evidence="2" key="1">
    <citation type="submission" date="2023-07" db="EMBL/GenBank/DDBJ databases">
        <authorList>
            <consortium name="CYATHOMIX"/>
        </authorList>
    </citation>
    <scope>NUCLEOTIDE SEQUENCE</scope>
    <source>
        <strain evidence="2">N/A</strain>
    </source>
</reference>
<proteinExistence type="predicted"/>
<dbReference type="PANTHER" id="PTHR35182">
    <property type="entry name" value="PROTEIN CBG13762"/>
    <property type="match status" value="1"/>
</dbReference>
<feature type="transmembrane region" description="Helical" evidence="1">
    <location>
        <begin position="21"/>
        <end position="40"/>
    </location>
</feature>
<comment type="caution">
    <text evidence="2">The sequence shown here is derived from an EMBL/GenBank/DDBJ whole genome shotgun (WGS) entry which is preliminary data.</text>
</comment>
<keyword evidence="1" id="KW-0812">Transmembrane</keyword>
<accession>A0AA36HGL5</accession>
<sequence>MNSFTGIICTSLRSRQMMIQLVFLLFIAETSFSAIMIYQAKEGEPVSLDLGPNIVTWGRTRNNGSEFIRYCAEGDNAARCHHFINEDNVPAMPETEAHVNKNGTLVINSFKASDVGEYFSPDELERIHFNVDGTYWSTPRSRISVIL</sequence>
<dbReference type="EMBL" id="CATQJL010000326">
    <property type="protein sequence ID" value="CAJ0609807.1"/>
    <property type="molecule type" value="Genomic_DNA"/>
</dbReference>
<evidence type="ECO:0000313" key="2">
    <source>
        <dbReference type="EMBL" id="CAJ0609807.1"/>
    </source>
</evidence>
<dbReference type="PANTHER" id="PTHR35182:SF9">
    <property type="entry name" value="TRANSTHYRETIN-RELATED FAMILY DOMAIN"/>
    <property type="match status" value="1"/>
</dbReference>
<dbReference type="Proteomes" id="UP001176961">
    <property type="component" value="Unassembled WGS sequence"/>
</dbReference>
<keyword evidence="3" id="KW-1185">Reference proteome</keyword>
<keyword evidence="1" id="KW-0472">Membrane</keyword>
<dbReference type="AlphaFoldDB" id="A0AA36HGL5"/>
<keyword evidence="1" id="KW-1133">Transmembrane helix</keyword>